<dbReference type="AlphaFoldDB" id="A0ABD3BDI4"/>
<keyword evidence="6" id="KW-0808">Transferase</keyword>
<gene>
    <name evidence="14" type="ORF">CASFOL_041119</name>
</gene>
<dbReference type="Gene3D" id="1.25.40.120">
    <property type="entry name" value="Protein prenylyltransferase"/>
    <property type="match status" value="2"/>
</dbReference>
<protein>
    <recommendedName>
        <fullName evidence="9">Protein farnesyltransferase/geranylgeranyltransferase type-1 subunit alpha</fullName>
        <ecNumber evidence="4">2.5.1.58</ecNumber>
        <ecNumber evidence="3">2.5.1.59</ecNumber>
    </recommendedName>
    <alternativeName>
        <fullName evidence="12">CAAX farnesyltransferase subunit alpha</fullName>
    </alternativeName>
    <alternativeName>
        <fullName evidence="11">FTase-alpha</fullName>
    </alternativeName>
    <alternativeName>
        <fullName evidence="10">Ras proteins prenyltransferase subunit alpha</fullName>
    </alternativeName>
    <alternativeName>
        <fullName evidence="13">Type I protein geranyl-geranyltransferase subunit alpha</fullName>
    </alternativeName>
</protein>
<accession>A0ABD3BDI4</accession>
<organism evidence="14 15">
    <name type="scientific">Castilleja foliolosa</name>
    <dbReference type="NCBI Taxonomy" id="1961234"/>
    <lineage>
        <taxon>Eukaryota</taxon>
        <taxon>Viridiplantae</taxon>
        <taxon>Streptophyta</taxon>
        <taxon>Embryophyta</taxon>
        <taxon>Tracheophyta</taxon>
        <taxon>Spermatophyta</taxon>
        <taxon>Magnoliopsida</taxon>
        <taxon>eudicotyledons</taxon>
        <taxon>Gunneridae</taxon>
        <taxon>Pentapetalae</taxon>
        <taxon>asterids</taxon>
        <taxon>lamiids</taxon>
        <taxon>Lamiales</taxon>
        <taxon>Orobanchaceae</taxon>
        <taxon>Pedicularideae</taxon>
        <taxon>Castillejinae</taxon>
        <taxon>Castilleja</taxon>
    </lineage>
</organism>
<comment type="similarity">
    <text evidence="2">Belongs to the protein prenyltransferase subunit alpha family.</text>
</comment>
<name>A0ABD3BDI4_9LAMI</name>
<dbReference type="EC" id="2.5.1.59" evidence="3"/>
<keyword evidence="7" id="KW-0677">Repeat</keyword>
<dbReference type="PROSITE" id="PS51147">
    <property type="entry name" value="PFTA"/>
    <property type="match status" value="3"/>
</dbReference>
<dbReference type="InterPro" id="IPR002088">
    <property type="entry name" value="Prenyl_trans_a"/>
</dbReference>
<sequence>MDSTSKNSVRDASETKKWYRRKCKLLKLGSTEEEEEALFAELKYTAELLEDNDARNKYAWSHRQWVLEKLGRGYADELGFCEDLNFGGINTYNRLMWDQRCIAVQKCLAKGMAIIRSCEIRVAVTDIKFNPEDENPWRYLRLLFKNDMKALAQSYPLRLVLKSIFVQARDSAYAVRADKVMYKHNKHAWLFDSVNKRACLFALDLLSDLLKCDYQLDKVSEAAFEYVFKEYNGNTIAEKVESVLGKHRMELMELRADFTKMINRITGKMETAGFTAGHTISYKDNGSFFPRSELCDKTGFSQAVFIRDDDPYWLAEMRKYESKKERRGPTLEVTKDDHQVTKDDHQDIYSDLPESLRNSWKELDKYSSSEIIIHTNELMFFTRYADPIVWQLKRLAIHEHGLRLEDEMELLEKLGDIISLDNYLYWHQRRWVSEYIGSNAAANSELKFTKKVITNKPNNHYAWSHRQWVHKVFSGKHWGRYELDFCNKILKKDAYNCLAWNQRYFVVQQHPKRHGMRGSEVKYATAAIHEEPENEMPWMYLQCLASDENYEFLSTLVLSKVVRHIKQGKAYICEAYVKKRVVNALKMVLFAADERSDFKPIHELNENIDSLCRLCGLEAAEKSFAEKVFAILCSMDVTYVR</sequence>
<evidence type="ECO:0000256" key="8">
    <source>
        <dbReference type="ARBA" id="ARBA00022842"/>
    </source>
</evidence>
<dbReference type="Proteomes" id="UP001632038">
    <property type="component" value="Unassembled WGS sequence"/>
</dbReference>
<evidence type="ECO:0000256" key="12">
    <source>
        <dbReference type="ARBA" id="ARBA00043086"/>
    </source>
</evidence>
<dbReference type="GO" id="GO:0004660">
    <property type="term" value="F:protein farnesyltransferase activity"/>
    <property type="evidence" value="ECO:0007669"/>
    <property type="project" value="UniProtKB-EC"/>
</dbReference>
<dbReference type="GO" id="GO:0004662">
    <property type="term" value="F:CAAX-protein geranylgeranyltransferase activity"/>
    <property type="evidence" value="ECO:0007669"/>
    <property type="project" value="UniProtKB-EC"/>
</dbReference>
<evidence type="ECO:0000313" key="15">
    <source>
        <dbReference type="Proteomes" id="UP001632038"/>
    </source>
</evidence>
<evidence type="ECO:0000256" key="6">
    <source>
        <dbReference type="ARBA" id="ARBA00022679"/>
    </source>
</evidence>
<evidence type="ECO:0000256" key="3">
    <source>
        <dbReference type="ARBA" id="ARBA00012700"/>
    </source>
</evidence>
<keyword evidence="8" id="KW-0460">Magnesium</keyword>
<keyword evidence="5" id="KW-0637">Prenyltransferase</keyword>
<reference evidence="15" key="1">
    <citation type="journal article" date="2024" name="IScience">
        <title>Strigolactones Initiate the Formation of Haustorium-like Structures in Castilleja.</title>
        <authorList>
            <person name="Buerger M."/>
            <person name="Peterson D."/>
            <person name="Chory J."/>
        </authorList>
    </citation>
    <scope>NUCLEOTIDE SEQUENCE [LARGE SCALE GENOMIC DNA]</scope>
</reference>
<dbReference type="EMBL" id="JAVIJP010000100">
    <property type="protein sequence ID" value="KAL3615458.1"/>
    <property type="molecule type" value="Genomic_DNA"/>
</dbReference>
<evidence type="ECO:0000256" key="13">
    <source>
        <dbReference type="ARBA" id="ARBA00043219"/>
    </source>
</evidence>
<evidence type="ECO:0000256" key="5">
    <source>
        <dbReference type="ARBA" id="ARBA00022602"/>
    </source>
</evidence>
<evidence type="ECO:0000256" key="1">
    <source>
        <dbReference type="ARBA" id="ARBA00001946"/>
    </source>
</evidence>
<dbReference type="Pfam" id="PF01239">
    <property type="entry name" value="PPTA"/>
    <property type="match status" value="3"/>
</dbReference>
<evidence type="ECO:0000256" key="4">
    <source>
        <dbReference type="ARBA" id="ARBA00012702"/>
    </source>
</evidence>
<evidence type="ECO:0000256" key="2">
    <source>
        <dbReference type="ARBA" id="ARBA00006734"/>
    </source>
</evidence>
<dbReference type="EC" id="2.5.1.58" evidence="4"/>
<proteinExistence type="inferred from homology"/>
<evidence type="ECO:0000256" key="7">
    <source>
        <dbReference type="ARBA" id="ARBA00022737"/>
    </source>
</evidence>
<evidence type="ECO:0000256" key="11">
    <source>
        <dbReference type="ARBA" id="ARBA00042436"/>
    </source>
</evidence>
<evidence type="ECO:0000256" key="9">
    <source>
        <dbReference type="ARBA" id="ARBA00040965"/>
    </source>
</evidence>
<dbReference type="SUPFAM" id="SSF48439">
    <property type="entry name" value="Protein prenylyltransferase"/>
    <property type="match status" value="2"/>
</dbReference>
<dbReference type="PANTHER" id="PTHR11129:SF1">
    <property type="entry name" value="PROTEIN FARNESYLTRANSFERASE_GERANYLGERANYLTRANSFERASE TYPE-1 SUBUNIT ALPHA"/>
    <property type="match status" value="1"/>
</dbReference>
<dbReference type="PANTHER" id="PTHR11129">
    <property type="entry name" value="PROTEIN FARNESYLTRANSFERASE ALPHA SUBUNIT/RAB GERANYLGERANYL TRANSFERASE ALPHA SUBUNIT"/>
    <property type="match status" value="1"/>
</dbReference>
<evidence type="ECO:0000256" key="10">
    <source>
        <dbReference type="ARBA" id="ARBA00041392"/>
    </source>
</evidence>
<keyword evidence="15" id="KW-1185">Reference proteome</keyword>
<comment type="caution">
    <text evidence="14">The sequence shown here is derived from an EMBL/GenBank/DDBJ whole genome shotgun (WGS) entry which is preliminary data.</text>
</comment>
<evidence type="ECO:0000313" key="14">
    <source>
        <dbReference type="EMBL" id="KAL3615458.1"/>
    </source>
</evidence>
<comment type="cofactor">
    <cofactor evidence="1">
        <name>Mg(2+)</name>
        <dbReference type="ChEBI" id="CHEBI:18420"/>
    </cofactor>
</comment>